<dbReference type="InterPro" id="IPR018550">
    <property type="entry name" value="Lipid-A_deacylase-rel"/>
</dbReference>
<keyword evidence="1" id="KW-1133">Transmembrane helix</keyword>
<evidence type="ECO:0000313" key="2">
    <source>
        <dbReference type="EMBL" id="VAX29727.1"/>
    </source>
</evidence>
<keyword evidence="1" id="KW-0812">Transmembrane</keyword>
<gene>
    <name evidence="2" type="ORF">MNBD_NITROSPIRAE03-198</name>
</gene>
<dbReference type="AlphaFoldDB" id="A0A3B1DM14"/>
<sequence length="217" mass="24063">MDRSTGEDSAPIAFILKKGDMDRKASKELAKVIFCFFFLVIVMVCFAEEASAMEVFTEYGRGDFLSNGDSPWSPAFARSEDIWTVGVRGQPIRNRVKWLHTELLGGIFDGAGWIGGNLGAEARFGKAVVAVGFGVAYVHRGGMNIEEGECPRLGSNTNFLLRARTGWKAGKWQPYLTYTHISNGGLTNKACVADNYGEDVFSFGISYEFDYRDLFKF</sequence>
<proteinExistence type="predicted"/>
<name>A0A3B1DM14_9ZZZZ</name>
<protein>
    <recommendedName>
        <fullName evidence="3">Lipid A 3-O-deacylase (PagL)</fullName>
    </recommendedName>
</protein>
<organism evidence="2">
    <name type="scientific">hydrothermal vent metagenome</name>
    <dbReference type="NCBI Taxonomy" id="652676"/>
    <lineage>
        <taxon>unclassified sequences</taxon>
        <taxon>metagenomes</taxon>
        <taxon>ecological metagenomes</taxon>
    </lineage>
</organism>
<dbReference type="EMBL" id="UOGI01000058">
    <property type="protein sequence ID" value="VAX29727.1"/>
    <property type="molecule type" value="Genomic_DNA"/>
</dbReference>
<dbReference type="Pfam" id="PF09411">
    <property type="entry name" value="PagL"/>
    <property type="match status" value="1"/>
</dbReference>
<dbReference type="Gene3D" id="2.40.160.20">
    <property type="match status" value="1"/>
</dbReference>
<keyword evidence="1" id="KW-0472">Membrane</keyword>
<accession>A0A3B1DM14</accession>
<feature type="transmembrane region" description="Helical" evidence="1">
    <location>
        <begin position="29"/>
        <end position="47"/>
    </location>
</feature>
<reference evidence="2" key="1">
    <citation type="submission" date="2018-06" db="EMBL/GenBank/DDBJ databases">
        <authorList>
            <person name="Zhirakovskaya E."/>
        </authorList>
    </citation>
    <scope>NUCLEOTIDE SEQUENCE</scope>
</reference>
<evidence type="ECO:0000256" key="1">
    <source>
        <dbReference type="SAM" id="Phobius"/>
    </source>
</evidence>
<evidence type="ECO:0008006" key="3">
    <source>
        <dbReference type="Google" id="ProtNLM"/>
    </source>
</evidence>